<reference evidence="5" key="1">
    <citation type="journal article" date="2019" name="Ecotoxicol. Environ. Saf.">
        <title>Microbial characterization of heavy metal resistant bacterial strains isolated from an electroplating wastewater treatment plant.</title>
        <authorList>
            <person name="Cai X."/>
            <person name="Zheng X."/>
            <person name="Zhang D."/>
            <person name="Iqbal W."/>
            <person name="Liu C."/>
            <person name="Yang B."/>
            <person name="Zhao X."/>
            <person name="Lu X."/>
            <person name="Mao Y."/>
        </authorList>
    </citation>
    <scope>NUCLEOTIDE SEQUENCE [LARGE SCALE GENOMIC DNA]</scope>
    <source>
        <strain evidence="5">Ni1-3</strain>
    </source>
</reference>
<keyword evidence="1" id="KW-0732">Signal</keyword>
<dbReference type="RefSeq" id="WP_011711616.1">
    <property type="nucleotide sequence ID" value="NZ_CP076856.1"/>
</dbReference>
<accession>A0A5B8R4S0</accession>
<evidence type="ECO:0000313" key="5">
    <source>
        <dbReference type="EMBL" id="QDZ93006.1"/>
    </source>
</evidence>
<dbReference type="AlphaFoldDB" id="A0A5B8R4S0"/>
<feature type="domain" description="Ig-like" evidence="3">
    <location>
        <begin position="533"/>
        <end position="689"/>
    </location>
</feature>
<dbReference type="Pfam" id="PF12245">
    <property type="entry name" value="Big_3_2"/>
    <property type="match status" value="1"/>
</dbReference>
<evidence type="ECO:0000256" key="1">
    <source>
        <dbReference type="SAM" id="SignalP"/>
    </source>
</evidence>
<feature type="domain" description="Ig-like" evidence="2">
    <location>
        <begin position="144"/>
        <end position="256"/>
    </location>
</feature>
<protein>
    <submittedName>
        <fullName evidence="5">DUF4165 domain-containing protein</fullName>
    </submittedName>
</protein>
<dbReference type="InterPro" id="IPR025429">
    <property type="entry name" value="DUF4165"/>
</dbReference>
<sequence>MNFSQHRYKLLAAALLALPHFAFAEIEGMTFTSVMQEQTTLTPASAMAINPVLEHSMNVYVSAGLDRKLKLYWLSSGVKLNEVNTGVIGVSDRITFQGKDFYGKQISIVAPNSQGNYTLQADLLTVDGNVIGSWSIPVTIDTQAPTANSSDLAFNYRSFGGTLASYSPMDFGQLKLTGIQDTGAGLKNVLYIVKDDVSLSLINSINAQLDLDTSTASLSSLPSEVLPSDRGWYQAGFRVFDAAGNYSDFTARSFIEKASYPLPVRSDIYDASSATWKPYTSWMTIYNNPIKVRYRRPYSETLEANGDYGWSSYGYREGDFVYNEFTVSYPTVNPYWVALTKSGIHSVNYLSDFKFTLGPGVDRSPTKQPDTVQWFSEEGGSGGERISVGKYTKVVRLRLNSEKMGYEQLAVVSGLGSCVIPIGETYCDVTINRVFESGFGYTPYSYVVYSSVNGVSDGRFSAQFNYWYTYWDFIAPTIESVNVTDDSITVNVYDTNTTSDWRSGMWKTEVFRLQSSLGFAISPDSWVITGTGRHRVTFKLNRLPSGRQNISFYADDTYGNRVTQSILSNYLNDTTPPVLRLQSPSGAQITNGSTINGLESLRISITDDSEANINSVVLSGGAAKDSVYVSTNNLGDGIYDLNYPRLFPSLEANETYTINITAQDTAGNASTLTSTFLYLPANLLQVGQMTTLAVNKQLQNTQNDPITSIKTGVLRTAEGQLASGAQTAFITLRSDAKINVNILGSVLQPGETKQITIIPSITGEVVIPVYSASPGVKGQASFMIDIPQITSTN</sequence>
<dbReference type="EMBL" id="CP031775">
    <property type="protein sequence ID" value="QDZ93006.1"/>
    <property type="molecule type" value="Genomic_DNA"/>
</dbReference>
<evidence type="ECO:0000259" key="2">
    <source>
        <dbReference type="Pfam" id="PF12245"/>
    </source>
</evidence>
<feature type="signal peptide" evidence="1">
    <location>
        <begin position="1"/>
        <end position="24"/>
    </location>
</feature>
<dbReference type="InterPro" id="IPR022038">
    <property type="entry name" value="Ig-like_bact"/>
</dbReference>
<proteinExistence type="predicted"/>
<feature type="domain" description="DUF4165" evidence="4">
    <location>
        <begin position="22"/>
        <end position="142"/>
    </location>
</feature>
<organism evidence="5">
    <name type="scientific">Shewanella decolorationis</name>
    <dbReference type="NCBI Taxonomy" id="256839"/>
    <lineage>
        <taxon>Bacteria</taxon>
        <taxon>Pseudomonadati</taxon>
        <taxon>Pseudomonadota</taxon>
        <taxon>Gammaproteobacteria</taxon>
        <taxon>Alteromonadales</taxon>
        <taxon>Shewanellaceae</taxon>
        <taxon>Shewanella</taxon>
    </lineage>
</organism>
<dbReference type="Pfam" id="PF13752">
    <property type="entry name" value="DUF4165"/>
    <property type="match status" value="1"/>
</dbReference>
<evidence type="ECO:0000259" key="4">
    <source>
        <dbReference type="Pfam" id="PF13752"/>
    </source>
</evidence>
<feature type="chain" id="PRO_5022689953" evidence="1">
    <location>
        <begin position="25"/>
        <end position="793"/>
    </location>
</feature>
<gene>
    <name evidence="5" type="ORF">D0436_22565</name>
</gene>
<dbReference type="Pfam" id="PF13750">
    <property type="entry name" value="Big_3_3"/>
    <property type="match status" value="1"/>
</dbReference>
<name>A0A5B8R4S0_9GAMM</name>
<evidence type="ECO:0000259" key="3">
    <source>
        <dbReference type="Pfam" id="PF13750"/>
    </source>
</evidence>